<feature type="binding site" evidence="11">
    <location>
        <position position="266"/>
    </location>
    <ligand>
        <name>Mg(2+)</name>
        <dbReference type="ChEBI" id="CHEBI:18420"/>
    </ligand>
</feature>
<keyword evidence="3 10" id="KW-0285">Flavoprotein</keyword>
<comment type="catalytic activity">
    <reaction evidence="9 10">
        <text>L-threonyl-[protein] + FAD = FMN-L-threonyl-[protein] + AMP + H(+)</text>
        <dbReference type="Rhea" id="RHEA:36847"/>
        <dbReference type="Rhea" id="RHEA-COMP:11060"/>
        <dbReference type="Rhea" id="RHEA-COMP:11061"/>
        <dbReference type="ChEBI" id="CHEBI:15378"/>
        <dbReference type="ChEBI" id="CHEBI:30013"/>
        <dbReference type="ChEBI" id="CHEBI:57692"/>
        <dbReference type="ChEBI" id="CHEBI:74257"/>
        <dbReference type="ChEBI" id="CHEBI:456215"/>
        <dbReference type="EC" id="2.7.1.180"/>
    </reaction>
</comment>
<dbReference type="Pfam" id="PF02424">
    <property type="entry name" value="ApbE"/>
    <property type="match status" value="1"/>
</dbReference>
<dbReference type="InterPro" id="IPR024932">
    <property type="entry name" value="ApbE"/>
</dbReference>
<evidence type="ECO:0000256" key="6">
    <source>
        <dbReference type="ARBA" id="ARBA00022827"/>
    </source>
</evidence>
<dbReference type="Gene3D" id="3.10.520.10">
    <property type="entry name" value="ApbE-like domains"/>
    <property type="match status" value="1"/>
</dbReference>
<dbReference type="PIRSF" id="PIRSF006268">
    <property type="entry name" value="ApbE"/>
    <property type="match status" value="1"/>
</dbReference>
<dbReference type="SUPFAM" id="SSF143631">
    <property type="entry name" value="ApbE-like"/>
    <property type="match status" value="1"/>
</dbReference>
<dbReference type="InterPro" id="IPR003374">
    <property type="entry name" value="ApbE-like_sf"/>
</dbReference>
<organism evidence="12 13">
    <name type="scientific">Streptococcus viridans</name>
    <dbReference type="NCBI Taxonomy" id="78535"/>
    <lineage>
        <taxon>Bacteria</taxon>
        <taxon>Bacillati</taxon>
        <taxon>Bacillota</taxon>
        <taxon>Bacilli</taxon>
        <taxon>Lactobacillales</taxon>
        <taxon>Streptococcaceae</taxon>
        <taxon>Streptococcus</taxon>
    </lineage>
</organism>
<evidence type="ECO:0000256" key="5">
    <source>
        <dbReference type="ARBA" id="ARBA00022723"/>
    </source>
</evidence>
<evidence type="ECO:0000256" key="9">
    <source>
        <dbReference type="ARBA" id="ARBA00048540"/>
    </source>
</evidence>
<keyword evidence="4 10" id="KW-0808">Transferase</keyword>
<evidence type="ECO:0000256" key="11">
    <source>
        <dbReference type="PIRSR" id="PIRSR006268-2"/>
    </source>
</evidence>
<keyword evidence="13" id="KW-1185">Reference proteome</keyword>
<keyword evidence="6 10" id="KW-0274">FAD</keyword>
<evidence type="ECO:0000313" key="12">
    <source>
        <dbReference type="EMBL" id="VED67272.1"/>
    </source>
</evidence>
<evidence type="ECO:0000313" key="13">
    <source>
        <dbReference type="Proteomes" id="UP000270025"/>
    </source>
</evidence>
<evidence type="ECO:0000256" key="7">
    <source>
        <dbReference type="ARBA" id="ARBA00022842"/>
    </source>
</evidence>
<dbReference type="EMBL" id="LR134266">
    <property type="protein sequence ID" value="VED67272.1"/>
    <property type="molecule type" value="Genomic_DNA"/>
</dbReference>
<evidence type="ECO:0000256" key="8">
    <source>
        <dbReference type="ARBA" id="ARBA00031306"/>
    </source>
</evidence>
<accession>A0A3S5DZ65</accession>
<evidence type="ECO:0000256" key="10">
    <source>
        <dbReference type="PIRNR" id="PIRNR006268"/>
    </source>
</evidence>
<evidence type="ECO:0000256" key="1">
    <source>
        <dbReference type="ARBA" id="ARBA00011955"/>
    </source>
</evidence>
<evidence type="ECO:0000256" key="4">
    <source>
        <dbReference type="ARBA" id="ARBA00022679"/>
    </source>
</evidence>
<protein>
    <recommendedName>
        <fullName evidence="2 10">FAD:protein FMN transferase</fullName>
        <ecNumber evidence="1 10">2.7.1.180</ecNumber>
    </recommendedName>
    <alternativeName>
        <fullName evidence="8 10">Flavin transferase</fullName>
    </alternativeName>
</protein>
<keyword evidence="7 10" id="KW-0460">Magnesium</keyword>
<dbReference type="Proteomes" id="UP000270025">
    <property type="component" value="Chromosome"/>
</dbReference>
<sequence>MELTSRSERLMGSTITVSISHQQADQILADCFSLLRSYEHRFSANDSSSELMEVNQKAGIEPVKVHPDLFSLIALGTSHSQAQGSHLNIAIGPLVQTWRIGFSDARKPDQVEIEQALTVIDPHQICLDPNQQTVFLKRKGMKIDLGALAKGFSADLLANYLRSQGIEQALIDLGGNILTLGQNPVSHRPWRIGIQDPHLPRGEHLLVLSVTDKSVVTSGTYVRHLEVDGQSFHHIFDPQTGYPVETELASLTIISDRSVDGEIWTTRLFGEEPSNILNIVETLPGMDAILVYQSGRLAYTSGLHDYL</sequence>
<keyword evidence="5 10" id="KW-0479">Metal-binding</keyword>
<dbReference type="GO" id="GO:0046872">
    <property type="term" value="F:metal ion binding"/>
    <property type="evidence" value="ECO:0007669"/>
    <property type="project" value="UniProtKB-UniRule"/>
</dbReference>
<dbReference type="PANTHER" id="PTHR30040:SF2">
    <property type="entry name" value="FAD:PROTEIN FMN TRANSFERASE"/>
    <property type="match status" value="1"/>
</dbReference>
<evidence type="ECO:0000256" key="3">
    <source>
        <dbReference type="ARBA" id="ARBA00022630"/>
    </source>
</evidence>
<dbReference type="GO" id="GO:0016740">
    <property type="term" value="F:transferase activity"/>
    <property type="evidence" value="ECO:0007669"/>
    <property type="project" value="UniProtKB-UniRule"/>
</dbReference>
<evidence type="ECO:0000256" key="2">
    <source>
        <dbReference type="ARBA" id="ARBA00016337"/>
    </source>
</evidence>
<comment type="similarity">
    <text evidence="10">Belongs to the ApbE family.</text>
</comment>
<feature type="binding site" evidence="11">
    <location>
        <position position="147"/>
    </location>
    <ligand>
        <name>Mg(2+)</name>
        <dbReference type="ChEBI" id="CHEBI:18420"/>
    </ligand>
</feature>
<dbReference type="KEGG" id="svf:NCTC3166_01092"/>
<comment type="cofactor">
    <cofactor evidence="11">
        <name>Mg(2+)</name>
        <dbReference type="ChEBI" id="CHEBI:18420"/>
    </cofactor>
    <cofactor evidence="11">
        <name>Mn(2+)</name>
        <dbReference type="ChEBI" id="CHEBI:29035"/>
    </cofactor>
    <text evidence="11">Magnesium. Can also use manganese.</text>
</comment>
<reference evidence="12 13" key="1">
    <citation type="submission" date="2018-12" db="EMBL/GenBank/DDBJ databases">
        <authorList>
            <consortium name="Pathogen Informatics"/>
        </authorList>
    </citation>
    <scope>NUCLEOTIDE SEQUENCE [LARGE SCALE GENOMIC DNA]</scope>
    <source>
        <strain evidence="12 13">NCTC3166</strain>
    </source>
</reference>
<name>A0A3S5DZ65_9STRE</name>
<dbReference type="PANTHER" id="PTHR30040">
    <property type="entry name" value="THIAMINE BIOSYNTHESIS LIPOPROTEIN APBE"/>
    <property type="match status" value="1"/>
</dbReference>
<dbReference type="EC" id="2.7.1.180" evidence="1 10"/>
<proteinExistence type="inferred from homology"/>
<dbReference type="AlphaFoldDB" id="A0A3S5DZ65"/>
<gene>
    <name evidence="12" type="primary">apbE</name>
    <name evidence="12" type="ORF">NCTC3166_01092</name>
</gene>